<name>A0ABQ7QSW5_PLUXY</name>
<dbReference type="Pfam" id="PF11838">
    <property type="entry name" value="ERAP1_C"/>
    <property type="match status" value="1"/>
</dbReference>
<evidence type="ECO:0000313" key="3">
    <source>
        <dbReference type="Proteomes" id="UP000823941"/>
    </source>
</evidence>
<proteinExistence type="predicted"/>
<dbReference type="Proteomes" id="UP000823941">
    <property type="component" value="Chromosome 9"/>
</dbReference>
<accession>A0ABQ7QSW5</accession>
<dbReference type="EMBL" id="JAHIBW010000009">
    <property type="protein sequence ID" value="KAG7308122.1"/>
    <property type="molecule type" value="Genomic_DNA"/>
</dbReference>
<keyword evidence="3" id="KW-1185">Reference proteome</keyword>
<sequence>MLSGSPQGYTTLFHFLHNNWQALKLKYTSQTTLWNSLITAATSQFTTQEGLDLVSKLLVDHQGEFGSAEHIIEKSVRNIRVEAKWSAENLPVIEKWLDTYLENDKEIQRKG</sequence>
<protein>
    <recommendedName>
        <fullName evidence="1">ERAP1-like C-terminal domain-containing protein</fullName>
    </recommendedName>
</protein>
<gene>
    <name evidence="2" type="ORF">JYU34_006783</name>
</gene>
<evidence type="ECO:0000259" key="1">
    <source>
        <dbReference type="Pfam" id="PF11838"/>
    </source>
</evidence>
<reference evidence="2 3" key="1">
    <citation type="submission" date="2021-06" db="EMBL/GenBank/DDBJ databases">
        <title>A haploid diamondback moth (Plutella xylostella L.) genome assembly resolves 31 chromosomes and identifies a diamide resistance mutation.</title>
        <authorList>
            <person name="Ward C.M."/>
            <person name="Perry K.D."/>
            <person name="Baker G."/>
            <person name="Powis K."/>
            <person name="Heckel D.G."/>
            <person name="Baxter S.W."/>
        </authorList>
    </citation>
    <scope>NUCLEOTIDE SEQUENCE [LARGE SCALE GENOMIC DNA]</scope>
    <source>
        <strain evidence="2 3">LV</strain>
        <tissue evidence="2">Single pupa</tissue>
    </source>
</reference>
<comment type="caution">
    <text evidence="2">The sequence shown here is derived from an EMBL/GenBank/DDBJ whole genome shotgun (WGS) entry which is preliminary data.</text>
</comment>
<evidence type="ECO:0000313" key="2">
    <source>
        <dbReference type="EMBL" id="KAG7308122.1"/>
    </source>
</evidence>
<dbReference type="Gene3D" id="1.25.50.20">
    <property type="match status" value="1"/>
</dbReference>
<organism evidence="2 3">
    <name type="scientific">Plutella xylostella</name>
    <name type="common">Diamondback moth</name>
    <name type="synonym">Plutella maculipennis</name>
    <dbReference type="NCBI Taxonomy" id="51655"/>
    <lineage>
        <taxon>Eukaryota</taxon>
        <taxon>Metazoa</taxon>
        <taxon>Ecdysozoa</taxon>
        <taxon>Arthropoda</taxon>
        <taxon>Hexapoda</taxon>
        <taxon>Insecta</taxon>
        <taxon>Pterygota</taxon>
        <taxon>Neoptera</taxon>
        <taxon>Endopterygota</taxon>
        <taxon>Lepidoptera</taxon>
        <taxon>Glossata</taxon>
        <taxon>Ditrysia</taxon>
        <taxon>Yponomeutoidea</taxon>
        <taxon>Plutellidae</taxon>
        <taxon>Plutella</taxon>
    </lineage>
</organism>
<feature type="domain" description="ERAP1-like C-terminal" evidence="1">
    <location>
        <begin position="2"/>
        <end position="80"/>
    </location>
</feature>
<dbReference type="InterPro" id="IPR024571">
    <property type="entry name" value="ERAP1-like_C_dom"/>
</dbReference>